<evidence type="ECO:0000256" key="3">
    <source>
        <dbReference type="ARBA" id="ARBA00022694"/>
    </source>
</evidence>
<dbReference type="AlphaFoldDB" id="A0A9D1UAQ8"/>
<proteinExistence type="inferred from homology"/>
<dbReference type="EC" id="5.4.99.25" evidence="5"/>
<comment type="similarity">
    <text evidence="2 5">Belongs to the pseudouridine synthase TruB family. Type 1 subfamily.</text>
</comment>
<evidence type="ECO:0000256" key="2">
    <source>
        <dbReference type="ARBA" id="ARBA00005642"/>
    </source>
</evidence>
<protein>
    <recommendedName>
        <fullName evidence="5">tRNA pseudouridine synthase B</fullName>
        <ecNumber evidence="5">5.4.99.25</ecNumber>
    </recommendedName>
    <alternativeName>
        <fullName evidence="5">tRNA pseudouridine(55) synthase</fullName>
        <shortName evidence="5">Psi55 synthase</shortName>
    </alternativeName>
    <alternativeName>
        <fullName evidence="5">tRNA pseudouridylate synthase</fullName>
    </alternativeName>
    <alternativeName>
        <fullName evidence="5">tRNA-uridine isomerase</fullName>
    </alternativeName>
</protein>
<dbReference type="PANTHER" id="PTHR13767:SF2">
    <property type="entry name" value="PSEUDOURIDYLATE SYNTHASE TRUB1"/>
    <property type="match status" value="1"/>
</dbReference>
<gene>
    <name evidence="5 7" type="primary">truB</name>
    <name evidence="7" type="ORF">H9874_11620</name>
</gene>
<dbReference type="PANTHER" id="PTHR13767">
    <property type="entry name" value="TRNA-PSEUDOURIDINE SYNTHASE"/>
    <property type="match status" value="1"/>
</dbReference>
<keyword evidence="4 5" id="KW-0413">Isomerase</keyword>
<reference evidence="7" key="2">
    <citation type="submission" date="2021-04" db="EMBL/GenBank/DDBJ databases">
        <authorList>
            <person name="Gilroy R."/>
        </authorList>
    </citation>
    <scope>NUCLEOTIDE SEQUENCE</scope>
    <source>
        <strain evidence="7">ChiSxjej5B17-1746</strain>
    </source>
</reference>
<dbReference type="GO" id="GO:1990481">
    <property type="term" value="P:mRNA pseudouridine synthesis"/>
    <property type="evidence" value="ECO:0007669"/>
    <property type="project" value="TreeGrafter"/>
</dbReference>
<dbReference type="InterPro" id="IPR014780">
    <property type="entry name" value="tRNA_psdUridine_synth_TruB"/>
</dbReference>
<dbReference type="GO" id="GO:0160148">
    <property type="term" value="F:tRNA pseudouridine(55) synthase activity"/>
    <property type="evidence" value="ECO:0007669"/>
    <property type="project" value="UniProtKB-EC"/>
</dbReference>
<evidence type="ECO:0000256" key="5">
    <source>
        <dbReference type="HAMAP-Rule" id="MF_01080"/>
    </source>
</evidence>
<evidence type="ECO:0000256" key="4">
    <source>
        <dbReference type="ARBA" id="ARBA00023235"/>
    </source>
</evidence>
<comment type="function">
    <text evidence="5">Responsible for synthesis of pseudouridine from uracil-55 in the psi GC loop of transfer RNAs.</text>
</comment>
<dbReference type="Proteomes" id="UP000824264">
    <property type="component" value="Unassembled WGS sequence"/>
</dbReference>
<name>A0A9D1UAQ8_9BACT</name>
<evidence type="ECO:0000313" key="7">
    <source>
        <dbReference type="EMBL" id="HIW79771.1"/>
    </source>
</evidence>
<accession>A0A9D1UAQ8</accession>
<dbReference type="GO" id="GO:0031119">
    <property type="term" value="P:tRNA pseudouridine synthesis"/>
    <property type="evidence" value="ECO:0007669"/>
    <property type="project" value="UniProtKB-UniRule"/>
</dbReference>
<dbReference type="GO" id="GO:0003723">
    <property type="term" value="F:RNA binding"/>
    <property type="evidence" value="ECO:0007669"/>
    <property type="project" value="InterPro"/>
</dbReference>
<comment type="catalytic activity">
    <reaction evidence="1 5">
        <text>uridine(55) in tRNA = pseudouridine(55) in tRNA</text>
        <dbReference type="Rhea" id="RHEA:42532"/>
        <dbReference type="Rhea" id="RHEA-COMP:10101"/>
        <dbReference type="Rhea" id="RHEA-COMP:10102"/>
        <dbReference type="ChEBI" id="CHEBI:65314"/>
        <dbReference type="ChEBI" id="CHEBI:65315"/>
        <dbReference type="EC" id="5.4.99.25"/>
    </reaction>
</comment>
<dbReference type="EMBL" id="DXGI01000434">
    <property type="protein sequence ID" value="HIW79771.1"/>
    <property type="molecule type" value="Genomic_DNA"/>
</dbReference>
<evidence type="ECO:0000259" key="6">
    <source>
        <dbReference type="Pfam" id="PF01509"/>
    </source>
</evidence>
<feature type="active site" description="Nucleophile" evidence="5">
    <location>
        <position position="40"/>
    </location>
</feature>
<reference evidence="7" key="1">
    <citation type="journal article" date="2021" name="PeerJ">
        <title>Extensive microbial diversity within the chicken gut microbiome revealed by metagenomics and culture.</title>
        <authorList>
            <person name="Gilroy R."/>
            <person name="Ravi A."/>
            <person name="Getino M."/>
            <person name="Pursley I."/>
            <person name="Horton D.L."/>
            <person name="Alikhan N.F."/>
            <person name="Baker D."/>
            <person name="Gharbi K."/>
            <person name="Hall N."/>
            <person name="Watson M."/>
            <person name="Adriaenssens E.M."/>
            <person name="Foster-Nyarko E."/>
            <person name="Jarju S."/>
            <person name="Secka A."/>
            <person name="Antonio M."/>
            <person name="Oren A."/>
            <person name="Chaudhuri R.R."/>
            <person name="La Ragione R."/>
            <person name="Hildebrand F."/>
            <person name="Pallen M.J."/>
        </authorList>
    </citation>
    <scope>NUCLEOTIDE SEQUENCE</scope>
    <source>
        <strain evidence="7">ChiSxjej5B17-1746</strain>
    </source>
</reference>
<dbReference type="Gene3D" id="3.30.2350.10">
    <property type="entry name" value="Pseudouridine synthase"/>
    <property type="match status" value="1"/>
</dbReference>
<dbReference type="Pfam" id="PF01509">
    <property type="entry name" value="TruB_N"/>
    <property type="match status" value="1"/>
</dbReference>
<sequence length="311" mass="33485">MEQQHGLLVVDKPRGLSSAQCTNRFKRLGQKKIGHAGTLDPMAQGVLLVLLGHATKISGYLMAGGVKVYQGTVRLGRTTDTWDADGTVVSEAPWDHVTAEAVADVVAAWEGRSEQPVPPYSAAKHQGQPLYKLSREGKETPLKVKTIEISRAEVLRVDLPHVTFRVVCSSGTYIRSLAHSLGTRLGCGAVLTELIREYSHPFGLDRACPLDTLLAEPERLPERVIPVTAALPGWPTIAVSPEEEADTKNGRVLVWTEARRARSRAQGGTDIPCAPGGNAVLLSPDGQPLALVEAAADGPRPAWKVLRGLWN</sequence>
<dbReference type="InterPro" id="IPR020103">
    <property type="entry name" value="PsdUridine_synth_cat_dom_sf"/>
</dbReference>
<organism evidence="7 8">
    <name type="scientific">Candidatus Bilophila faecipullorum</name>
    <dbReference type="NCBI Taxonomy" id="2838482"/>
    <lineage>
        <taxon>Bacteria</taxon>
        <taxon>Pseudomonadati</taxon>
        <taxon>Thermodesulfobacteriota</taxon>
        <taxon>Desulfovibrionia</taxon>
        <taxon>Desulfovibrionales</taxon>
        <taxon>Desulfovibrionaceae</taxon>
        <taxon>Bilophila</taxon>
    </lineage>
</organism>
<dbReference type="CDD" id="cd02573">
    <property type="entry name" value="PseudoU_synth_EcTruB"/>
    <property type="match status" value="1"/>
</dbReference>
<dbReference type="InterPro" id="IPR002501">
    <property type="entry name" value="PsdUridine_synth_N"/>
</dbReference>
<evidence type="ECO:0000256" key="1">
    <source>
        <dbReference type="ARBA" id="ARBA00000385"/>
    </source>
</evidence>
<comment type="caution">
    <text evidence="7">The sequence shown here is derived from an EMBL/GenBank/DDBJ whole genome shotgun (WGS) entry which is preliminary data.</text>
</comment>
<feature type="domain" description="Pseudouridine synthase II N-terminal" evidence="6">
    <location>
        <begin position="27"/>
        <end position="174"/>
    </location>
</feature>
<keyword evidence="3 5" id="KW-0819">tRNA processing</keyword>
<dbReference type="NCBIfam" id="TIGR00431">
    <property type="entry name" value="TruB"/>
    <property type="match status" value="1"/>
</dbReference>
<evidence type="ECO:0000313" key="8">
    <source>
        <dbReference type="Proteomes" id="UP000824264"/>
    </source>
</evidence>
<dbReference type="SUPFAM" id="SSF55120">
    <property type="entry name" value="Pseudouridine synthase"/>
    <property type="match status" value="1"/>
</dbReference>
<dbReference type="HAMAP" id="MF_01080">
    <property type="entry name" value="TruB_bact"/>
    <property type="match status" value="1"/>
</dbReference>